<proteinExistence type="predicted"/>
<evidence type="ECO:0000313" key="2">
    <source>
        <dbReference type="Proteomes" id="UP000501812"/>
    </source>
</evidence>
<dbReference type="Proteomes" id="UP000501812">
    <property type="component" value="Chromosome"/>
</dbReference>
<dbReference type="NCBIfam" id="TIGR04371">
    <property type="entry name" value="methyltran_NanM"/>
    <property type="match status" value="1"/>
</dbReference>
<dbReference type="AlphaFoldDB" id="A0A858RJS1"/>
<dbReference type="EC" id="2.1.1.-" evidence="1"/>
<sequence>MKQAIWDFLYRFFPGHGHHLVPSAGLYDWQQNPEIGTGSVVTDGPETKDSRLQPDSPRLAELRKRYAEFDKQATTPLVWSPGRVTAEELRGFRGADIYVWQSGGLNYGLMAHALAYHYLRSHDELGLLDRMDDDAAFAVRRFDVDGRKVSRDLLDSILEINFIERELGLSKKPGFNVLDIGAGYGRLAHRMVQAMPMLGKHLCTDAVPESTFICQHYLGHRGVTDKAQVVPLDEIERTLAATPVDLAVNIHSFSECSLEAIDWWAKLLASNRVPWLLVCPNAKHDAGRHLGVEDGRGFKGEIEKHGYRLVKMSPKYEDPVIQAYGLDPSYFHLFQLQ</sequence>
<dbReference type="Gene3D" id="3.40.50.150">
    <property type="entry name" value="Vaccinia Virus protein VP39"/>
    <property type="match status" value="1"/>
</dbReference>
<reference evidence="1 2" key="1">
    <citation type="submission" date="2020-04" db="EMBL/GenBank/DDBJ databases">
        <title>Luteolibacter sp. G-1-1-1 isolated from soil.</title>
        <authorList>
            <person name="Dahal R.H."/>
        </authorList>
    </citation>
    <scope>NUCLEOTIDE SEQUENCE [LARGE SCALE GENOMIC DNA]</scope>
    <source>
        <strain evidence="1 2">G-1-1-1</strain>
    </source>
</reference>
<dbReference type="GO" id="GO:0032259">
    <property type="term" value="P:methylation"/>
    <property type="evidence" value="ECO:0007669"/>
    <property type="project" value="UniProtKB-KW"/>
</dbReference>
<dbReference type="InterPro" id="IPR030807">
    <property type="entry name" value="Methyltran_NanM"/>
</dbReference>
<keyword evidence="1" id="KW-0808">Transferase</keyword>
<keyword evidence="2" id="KW-1185">Reference proteome</keyword>
<dbReference type="SUPFAM" id="SSF53335">
    <property type="entry name" value="S-adenosyl-L-methionine-dependent methyltransferases"/>
    <property type="match status" value="1"/>
</dbReference>
<dbReference type="KEGG" id="luo:HHL09_14600"/>
<dbReference type="GO" id="GO:0008168">
    <property type="term" value="F:methyltransferase activity"/>
    <property type="evidence" value="ECO:0007669"/>
    <property type="project" value="UniProtKB-KW"/>
</dbReference>
<dbReference type="EMBL" id="CP051774">
    <property type="protein sequence ID" value="QJE96965.1"/>
    <property type="molecule type" value="Genomic_DNA"/>
</dbReference>
<dbReference type="RefSeq" id="WP_169455365.1">
    <property type="nucleotide sequence ID" value="NZ_CP051774.1"/>
</dbReference>
<gene>
    <name evidence="1" type="ORF">HHL09_14600</name>
</gene>
<protein>
    <submittedName>
        <fullName evidence="1">Putative sugar O-methyltransferase</fullName>
        <ecNumber evidence="1">2.1.1.-</ecNumber>
    </submittedName>
</protein>
<organism evidence="1 2">
    <name type="scientific">Luteolibacter luteus</name>
    <dbReference type="NCBI Taxonomy" id="2728835"/>
    <lineage>
        <taxon>Bacteria</taxon>
        <taxon>Pseudomonadati</taxon>
        <taxon>Verrucomicrobiota</taxon>
        <taxon>Verrucomicrobiia</taxon>
        <taxon>Verrucomicrobiales</taxon>
        <taxon>Verrucomicrobiaceae</taxon>
        <taxon>Luteolibacter</taxon>
    </lineage>
</organism>
<accession>A0A858RJS1</accession>
<name>A0A858RJS1_9BACT</name>
<keyword evidence="1" id="KW-0489">Methyltransferase</keyword>
<dbReference type="InterPro" id="IPR029063">
    <property type="entry name" value="SAM-dependent_MTases_sf"/>
</dbReference>
<evidence type="ECO:0000313" key="1">
    <source>
        <dbReference type="EMBL" id="QJE96965.1"/>
    </source>
</evidence>